<dbReference type="Proteomes" id="UP001241377">
    <property type="component" value="Unassembled WGS sequence"/>
</dbReference>
<dbReference type="EMBL" id="JASBWR010000008">
    <property type="protein sequence ID" value="KAJ9111402.1"/>
    <property type="molecule type" value="Genomic_DNA"/>
</dbReference>
<evidence type="ECO:0000313" key="2">
    <source>
        <dbReference type="Proteomes" id="UP001241377"/>
    </source>
</evidence>
<proteinExistence type="predicted"/>
<sequence>MSWNDKSKSDDATWESIIINAFGGSSDSAEVEDPQLQAEVKQAGCLGIKGALAEVSPSVAVREVNLVRDEAQEQARRQNADVLPSRFQLSPLHVEQIRIIGSTFLSVLQFAPAFDITERQIRQIVRRLDEHLSTNSGETGEVDTARELQSALVTSLTAQLSTRHVDEGIEPDMAESSRHGSKSLEEELAQTSTITINSEPAVLENENPTDRANGTNQTIIDSFPSSSQNLVTSSSSTSSLRGLRQLLTTSVATTFTRGSEIQNGVEQHLDNGILPAIGSSVLPKATIAIENHTENKGQPASSRNANQRFSQPFIRKELGSPSSDGHVASPQIAMQPLDTDRRRDELKQKLPSNTIGPVTPGLDRYLLTRPQRQTLSVILRETTPPSPLISLTLDSPGASGSAMPPISTTYRHSRLGTKANRKVTVGVNGQVISRASGSSHPAHNMARKRPSKLNASDFASGSHTQTVDAAPSHIQQAILEEPESLLNSTTDSAKTLPPDVPAQNISKVRDFPLSLPSEYDASTSVPPLPRWLKAQPQERHRGSRVPPLPEWAQGPEHTAPDVPYANKRRRVYAPEPEWCKTVTVRTKSNQLGLQGLMERDSNGTSTVVAGSSMQAIATVLPAPRESSIPDTLPPNAPNIPTVNGICKEQRDFISTSSSPRGATDSPDPISAEPQAADASSATPGSPVTATIIDREASVPPRSPVPAPRHIVLAHITLQRPRPIPGSQKSSAESSSSAVLSPSDQTQVDNGQPLSVKPNTVASRFNDQRSRMDEDEDPIALNPGTNRTRSHRRLILNPPGSRNNGVENREPQEYQQPEKIWLPFICRYGDCVFMQAANVAFANTQKLRGHFAAHHLDVNGNKGFPCCVVKDCPYNFSEAFNTIAQSHTHIRRHPPAVLADIQYAQDMRATAPTSILVPLPDKEVPTCLITCPPVRNGPKAPVQAMIQALAETQDLWDSQADMTFRTAFGFVPVSHSEPAMDGAPIPTYNMYAQGTPSDTRSVFNPVPEYTLCTPRHPASHRSWRRLPVKMELVPKRDHEKLVTPWCNLSELSRRDDAKSLLIMTRDPEQAIREQEKEGPRKVALEDPAEIREGMDREWPLRGTIGPGYYLDDIP</sequence>
<reference evidence="1" key="1">
    <citation type="submission" date="2023-04" db="EMBL/GenBank/DDBJ databases">
        <title>Draft Genome sequencing of Naganishia species isolated from polar environments using Oxford Nanopore Technology.</title>
        <authorList>
            <person name="Leo P."/>
            <person name="Venkateswaran K."/>
        </authorList>
    </citation>
    <scope>NUCLEOTIDE SEQUENCE</scope>
    <source>
        <strain evidence="1">MNA-CCFEE 5261</strain>
    </source>
</reference>
<keyword evidence="2" id="KW-1185">Reference proteome</keyword>
<comment type="caution">
    <text evidence="1">The sequence shown here is derived from an EMBL/GenBank/DDBJ whole genome shotgun (WGS) entry which is preliminary data.</text>
</comment>
<accession>A0ACC2WJZ8</accession>
<organism evidence="1 2">
    <name type="scientific">Naganishia cerealis</name>
    <dbReference type="NCBI Taxonomy" id="610337"/>
    <lineage>
        <taxon>Eukaryota</taxon>
        <taxon>Fungi</taxon>
        <taxon>Dikarya</taxon>
        <taxon>Basidiomycota</taxon>
        <taxon>Agaricomycotina</taxon>
        <taxon>Tremellomycetes</taxon>
        <taxon>Filobasidiales</taxon>
        <taxon>Filobasidiaceae</taxon>
        <taxon>Naganishia</taxon>
    </lineage>
</organism>
<gene>
    <name evidence="1" type="ORF">QFC19_001171</name>
</gene>
<name>A0ACC2WJZ8_9TREE</name>
<protein>
    <submittedName>
        <fullName evidence="1">Uncharacterized protein</fullName>
    </submittedName>
</protein>
<evidence type="ECO:0000313" key="1">
    <source>
        <dbReference type="EMBL" id="KAJ9111402.1"/>
    </source>
</evidence>